<evidence type="ECO:0000256" key="1">
    <source>
        <dbReference type="SAM" id="Phobius"/>
    </source>
</evidence>
<keyword evidence="1" id="KW-1133">Transmembrane helix</keyword>
<dbReference type="EMBL" id="PFAM01000021">
    <property type="protein sequence ID" value="PIT95890.1"/>
    <property type="molecule type" value="Genomic_DNA"/>
</dbReference>
<gene>
    <name evidence="2" type="ORF">COT94_03525</name>
</gene>
<proteinExistence type="predicted"/>
<feature type="transmembrane region" description="Helical" evidence="1">
    <location>
        <begin position="12"/>
        <end position="33"/>
    </location>
</feature>
<dbReference type="PROSITE" id="PS00409">
    <property type="entry name" value="PROKAR_NTER_METHYL"/>
    <property type="match status" value="1"/>
</dbReference>
<sequence length="160" mass="17733">MIFNKSKGLSLLEIIIALAIFALVASSVGALWMTGNQASDRGALYERASVWAEEGLEGSRWIAWNNWDSLSVNQSGLDRQSNVWVLKGEGTYDNQGELSRRLFFTNVCRTILSGPIIDCPNGVNDPATRKVRVIISWSTPSGETATLERSLWLINHTSFE</sequence>
<keyword evidence="1" id="KW-0472">Membrane</keyword>
<name>A0A2M6WSV6_9BACT</name>
<dbReference type="InterPro" id="IPR012902">
    <property type="entry name" value="N_methyl_site"/>
</dbReference>
<comment type="caution">
    <text evidence="2">The sequence shown here is derived from an EMBL/GenBank/DDBJ whole genome shotgun (WGS) entry which is preliminary data.</text>
</comment>
<reference evidence="3" key="1">
    <citation type="submission" date="2017-09" db="EMBL/GenBank/DDBJ databases">
        <title>Depth-based differentiation of microbial function through sediment-hosted aquifers and enrichment of novel symbionts in the deep terrestrial subsurface.</title>
        <authorList>
            <person name="Probst A.J."/>
            <person name="Ladd B."/>
            <person name="Jarett J.K."/>
            <person name="Geller-Mcgrath D.E."/>
            <person name="Sieber C.M.K."/>
            <person name="Emerson J.B."/>
            <person name="Anantharaman K."/>
            <person name="Thomas B.C."/>
            <person name="Malmstrom R."/>
            <person name="Stieglmeier M."/>
            <person name="Klingl A."/>
            <person name="Woyke T."/>
            <person name="Ryan C.M."/>
            <person name="Banfield J.F."/>
        </authorList>
    </citation>
    <scope>NUCLEOTIDE SEQUENCE [LARGE SCALE GENOMIC DNA]</scope>
</reference>
<dbReference type="AlphaFoldDB" id="A0A2M6WSV6"/>
<evidence type="ECO:0008006" key="4">
    <source>
        <dbReference type="Google" id="ProtNLM"/>
    </source>
</evidence>
<organism evidence="2 3">
    <name type="scientific">Candidatus Falkowbacteria bacterium CG10_big_fil_rev_8_21_14_0_10_37_14</name>
    <dbReference type="NCBI Taxonomy" id="1974561"/>
    <lineage>
        <taxon>Bacteria</taxon>
        <taxon>Candidatus Falkowiibacteriota</taxon>
    </lineage>
</organism>
<evidence type="ECO:0000313" key="3">
    <source>
        <dbReference type="Proteomes" id="UP000228533"/>
    </source>
</evidence>
<protein>
    <recommendedName>
        <fullName evidence="4">Type II secretion system protein GspI C-terminal domain-containing protein</fullName>
    </recommendedName>
</protein>
<dbReference type="NCBIfam" id="TIGR02532">
    <property type="entry name" value="IV_pilin_GFxxxE"/>
    <property type="match status" value="1"/>
</dbReference>
<evidence type="ECO:0000313" key="2">
    <source>
        <dbReference type="EMBL" id="PIT95890.1"/>
    </source>
</evidence>
<dbReference type="Proteomes" id="UP000228533">
    <property type="component" value="Unassembled WGS sequence"/>
</dbReference>
<accession>A0A2M6WSV6</accession>
<keyword evidence="1" id="KW-0812">Transmembrane</keyword>
<dbReference type="Pfam" id="PF07963">
    <property type="entry name" value="N_methyl"/>
    <property type="match status" value="1"/>
</dbReference>